<reference evidence="1 2" key="1">
    <citation type="journal article" date="2019" name="Mol. Ecol. Resour.">
        <title>Improving Illumina assemblies with Hi-C and long reads: an example with the North African dromedary.</title>
        <authorList>
            <person name="Elbers J.P."/>
            <person name="Rogers M.F."/>
            <person name="Perelman P.L."/>
            <person name="Proskuryakova A.A."/>
            <person name="Serdyukova N.A."/>
            <person name="Johnson W.E."/>
            <person name="Horin P."/>
            <person name="Corander J."/>
            <person name="Murphy D."/>
            <person name="Burger P.A."/>
        </authorList>
    </citation>
    <scope>NUCLEOTIDE SEQUENCE [LARGE SCALE GENOMIC DNA]</scope>
    <source>
        <strain evidence="1">Drom800</strain>
        <tissue evidence="1">Blood</tissue>
    </source>
</reference>
<sequence length="90" mass="10437">MPRKCEIRSPVPQCNSEVSEVCYRRDDWTLGQYTAEEPHFPYLMGEQINVSTDIAREMVISEIGKAKLRKVINMARRSQWSADEGWMGQT</sequence>
<keyword evidence="2" id="KW-1185">Reference proteome</keyword>
<gene>
    <name evidence="1" type="ORF">Cadr_000010091</name>
</gene>
<protein>
    <submittedName>
        <fullName evidence="1">Uncharacterized protein</fullName>
    </submittedName>
</protein>
<proteinExistence type="predicted"/>
<accession>A0A5N4DWJ2</accession>
<evidence type="ECO:0000313" key="1">
    <source>
        <dbReference type="EMBL" id="KAB1275469.1"/>
    </source>
</evidence>
<dbReference type="Proteomes" id="UP000299084">
    <property type="component" value="Unassembled WGS sequence"/>
</dbReference>
<evidence type="ECO:0000313" key="2">
    <source>
        <dbReference type="Proteomes" id="UP000299084"/>
    </source>
</evidence>
<name>A0A5N4DWJ2_CAMDR</name>
<organism evidence="1 2">
    <name type="scientific">Camelus dromedarius</name>
    <name type="common">Dromedary</name>
    <name type="synonym">Arabian camel</name>
    <dbReference type="NCBI Taxonomy" id="9838"/>
    <lineage>
        <taxon>Eukaryota</taxon>
        <taxon>Metazoa</taxon>
        <taxon>Chordata</taxon>
        <taxon>Craniata</taxon>
        <taxon>Vertebrata</taxon>
        <taxon>Euteleostomi</taxon>
        <taxon>Mammalia</taxon>
        <taxon>Eutheria</taxon>
        <taxon>Laurasiatheria</taxon>
        <taxon>Artiodactyla</taxon>
        <taxon>Tylopoda</taxon>
        <taxon>Camelidae</taxon>
        <taxon>Camelus</taxon>
    </lineage>
</organism>
<dbReference type="AlphaFoldDB" id="A0A5N4DWJ2"/>
<dbReference type="EMBL" id="JWIN03000008">
    <property type="protein sequence ID" value="KAB1275469.1"/>
    <property type="molecule type" value="Genomic_DNA"/>
</dbReference>
<comment type="caution">
    <text evidence="1">The sequence shown here is derived from an EMBL/GenBank/DDBJ whole genome shotgun (WGS) entry which is preliminary data.</text>
</comment>